<comment type="caution">
    <text evidence="1">The sequence shown here is derived from an EMBL/GenBank/DDBJ whole genome shotgun (WGS) entry which is preliminary data.</text>
</comment>
<accession>H5TQ92</accession>
<evidence type="ECO:0000313" key="2">
    <source>
        <dbReference type="Proteomes" id="UP000005038"/>
    </source>
</evidence>
<dbReference type="Proteomes" id="UP000005038">
    <property type="component" value="Unassembled WGS sequence"/>
</dbReference>
<protein>
    <submittedName>
        <fullName evidence="1">Oxidoreductase</fullName>
    </submittedName>
</protein>
<gene>
    <name evidence="1" type="ORF">GOOTI_175_00040</name>
</gene>
<dbReference type="EMBL" id="BAFB01000175">
    <property type="protein sequence ID" value="GAB35650.1"/>
    <property type="molecule type" value="Genomic_DNA"/>
</dbReference>
<sequence length="71" mass="7512">MRNLLGGDDAVAHSRSPQIMADAAVAVLGQDSTNTGRCYLDVEALAEAGVTDLSVYGGQEPVEYDIFVDPR</sequence>
<organism evidence="1 2">
    <name type="scientific">Gordonia otitidis (strain DSM 44809 / CCUG 52243 / JCM 12355 / NBRC 100426 / IFM 10032)</name>
    <dbReference type="NCBI Taxonomy" id="1108044"/>
    <lineage>
        <taxon>Bacteria</taxon>
        <taxon>Bacillati</taxon>
        <taxon>Actinomycetota</taxon>
        <taxon>Actinomycetes</taxon>
        <taxon>Mycobacteriales</taxon>
        <taxon>Gordoniaceae</taxon>
        <taxon>Gordonia</taxon>
    </lineage>
</organism>
<dbReference type="AlphaFoldDB" id="H5TQ92"/>
<evidence type="ECO:0000313" key="1">
    <source>
        <dbReference type="EMBL" id="GAB35650.1"/>
    </source>
</evidence>
<name>H5TQ92_GORO1</name>
<proteinExistence type="predicted"/>
<keyword evidence="2" id="KW-1185">Reference proteome</keyword>
<dbReference type="STRING" id="1108044.GOOTI_175_00040"/>
<reference evidence="1" key="1">
    <citation type="submission" date="2012-02" db="EMBL/GenBank/DDBJ databases">
        <title>Whole genome shotgun sequence of Gordonia otitidis NBRC 100426.</title>
        <authorList>
            <person name="Yoshida I."/>
            <person name="Hosoyama A."/>
            <person name="Tsuchikane K."/>
            <person name="Katsumata H."/>
            <person name="Yamazaki S."/>
            <person name="Fujita N."/>
        </authorList>
    </citation>
    <scope>NUCLEOTIDE SEQUENCE [LARGE SCALE GENOMIC DNA]</scope>
    <source>
        <strain evidence="1">NBRC 100426</strain>
    </source>
</reference>